<dbReference type="AlphaFoldDB" id="A0A250ICB0"/>
<dbReference type="KEGG" id="mbd:MEBOL_002929"/>
<sequence>MSKKILVDAILAKNLDSVTDLKCRSRCRCW</sequence>
<protein>
    <submittedName>
        <fullName evidence="1">Uncharacterized protein</fullName>
    </submittedName>
</protein>
<accession>A0A250ICB0</accession>
<organism evidence="1 2">
    <name type="scientific">Melittangium boletus DSM 14713</name>
    <dbReference type="NCBI Taxonomy" id="1294270"/>
    <lineage>
        <taxon>Bacteria</taxon>
        <taxon>Pseudomonadati</taxon>
        <taxon>Myxococcota</taxon>
        <taxon>Myxococcia</taxon>
        <taxon>Myxococcales</taxon>
        <taxon>Cystobacterineae</taxon>
        <taxon>Archangiaceae</taxon>
        <taxon>Melittangium</taxon>
    </lineage>
</organism>
<gene>
    <name evidence="1" type="ORF">MEBOL_002929</name>
</gene>
<keyword evidence="2" id="KW-1185">Reference proteome</keyword>
<evidence type="ECO:0000313" key="2">
    <source>
        <dbReference type="Proteomes" id="UP000217289"/>
    </source>
</evidence>
<dbReference type="EMBL" id="CP022163">
    <property type="protein sequence ID" value="ATB29479.1"/>
    <property type="molecule type" value="Genomic_DNA"/>
</dbReference>
<proteinExistence type="predicted"/>
<name>A0A250ICB0_9BACT</name>
<evidence type="ECO:0000313" key="1">
    <source>
        <dbReference type="EMBL" id="ATB29479.1"/>
    </source>
</evidence>
<dbReference type="Proteomes" id="UP000217289">
    <property type="component" value="Chromosome"/>
</dbReference>
<reference evidence="1 2" key="1">
    <citation type="submission" date="2017-06" db="EMBL/GenBank/DDBJ databases">
        <authorList>
            <person name="Kim H.J."/>
            <person name="Triplett B.A."/>
        </authorList>
    </citation>
    <scope>NUCLEOTIDE SEQUENCE [LARGE SCALE GENOMIC DNA]</scope>
    <source>
        <strain evidence="1 2">DSM 14713</strain>
    </source>
</reference>